<feature type="compositionally biased region" description="Low complexity" evidence="2">
    <location>
        <begin position="28"/>
        <end position="53"/>
    </location>
</feature>
<dbReference type="PANTHER" id="PTHR16255:SF1">
    <property type="entry name" value="REQUIRED FOR MEIOTIC NUCLEAR DIVISION PROTEIN 1 HOMOLOG"/>
    <property type="match status" value="1"/>
</dbReference>
<dbReference type="EMBL" id="KZ819299">
    <property type="protein sequence ID" value="PWN96502.1"/>
    <property type="molecule type" value="Genomic_DNA"/>
</dbReference>
<accession>A0A316Z6B7</accession>
<dbReference type="Proteomes" id="UP000245946">
    <property type="component" value="Unassembled WGS sequence"/>
</dbReference>
<feature type="compositionally biased region" description="Low complexity" evidence="2">
    <location>
        <begin position="60"/>
        <end position="87"/>
    </location>
</feature>
<evidence type="ECO:0000259" key="3">
    <source>
        <dbReference type="Pfam" id="PF02582"/>
    </source>
</evidence>
<gene>
    <name evidence="4" type="ORF">FA09DRAFT_346743</name>
</gene>
<sequence>MQRHLLSGSARALRLRSAPRLSHSLPLALRAASTSSSSSSSSSSSAPASASSTAPPPRKALPSAKAKAQASASRALRAQLASAPQPQQAPVAQQEALAAVSAAPELQQACAYTTAEAYDLDVLREQLERRGMRPCMLDDEVLHLRWPPLPSCDAAAAADAAIPPTAQAQQQGDVLILRSGSYVTWGLAPEQSRRVLRAVIRTRRRGAGAGGAVEAPVEREPFGEVGDEGMEYVAQSDSATRIIGDLLILGDAPPVLPNNRNPTGDHWSPLSAKLAFSQGLARSARLSVQESALDVFLEQCAPLPRLLETEGKVPLPRKQVVRRMGTLLRLRQRANLSRDNFFDEPEVYWENEYLAHHYDSICATLDIESRFRALNEKLDHCENLLGVLRALLTEASSHRMELLISHDYVPSPIRAYNELMALLGRPHLRLQARGGGAAHEEKEQSTRQAERVSGSSMAHQLRESSSAASHARLV</sequence>
<dbReference type="RefSeq" id="XP_025596781.1">
    <property type="nucleotide sequence ID" value="XM_025744770.1"/>
</dbReference>
<dbReference type="GO" id="GO:0005739">
    <property type="term" value="C:mitochondrion"/>
    <property type="evidence" value="ECO:0007669"/>
    <property type="project" value="UniProtKB-ARBA"/>
</dbReference>
<dbReference type="AlphaFoldDB" id="A0A316Z6B7"/>
<evidence type="ECO:0000313" key="5">
    <source>
        <dbReference type="Proteomes" id="UP000245946"/>
    </source>
</evidence>
<reference evidence="4 5" key="1">
    <citation type="journal article" date="2018" name="Mol. Biol. Evol.">
        <title>Broad Genomic Sampling Reveals a Smut Pathogenic Ancestry of the Fungal Clade Ustilaginomycotina.</title>
        <authorList>
            <person name="Kijpornyongpan T."/>
            <person name="Mondo S.J."/>
            <person name="Barry K."/>
            <person name="Sandor L."/>
            <person name="Lee J."/>
            <person name="Lipzen A."/>
            <person name="Pangilinan J."/>
            <person name="LaButti K."/>
            <person name="Hainaut M."/>
            <person name="Henrissat B."/>
            <person name="Grigoriev I.V."/>
            <person name="Spatafora J.W."/>
            <person name="Aime M.C."/>
        </authorList>
    </citation>
    <scope>NUCLEOTIDE SEQUENCE [LARGE SCALE GENOMIC DNA]</scope>
    <source>
        <strain evidence="4 5">MCA 4186</strain>
    </source>
</reference>
<feature type="compositionally biased region" description="Polar residues" evidence="2">
    <location>
        <begin position="453"/>
        <end position="468"/>
    </location>
</feature>
<dbReference type="GeneID" id="37272314"/>
<dbReference type="Pfam" id="PF02582">
    <property type="entry name" value="DUF155"/>
    <property type="match status" value="1"/>
</dbReference>
<name>A0A316Z6B7_9BASI</name>
<dbReference type="GO" id="GO:0070131">
    <property type="term" value="P:positive regulation of mitochondrial translation"/>
    <property type="evidence" value="ECO:0007669"/>
    <property type="project" value="TreeGrafter"/>
</dbReference>
<evidence type="ECO:0000313" key="4">
    <source>
        <dbReference type="EMBL" id="PWN96502.1"/>
    </source>
</evidence>
<feature type="domain" description="DUF155" evidence="3">
    <location>
        <begin position="174"/>
        <end position="375"/>
    </location>
</feature>
<feature type="region of interest" description="Disordered" evidence="2">
    <location>
        <begin position="28"/>
        <end position="87"/>
    </location>
</feature>
<evidence type="ECO:0000256" key="2">
    <source>
        <dbReference type="SAM" id="MobiDB-lite"/>
    </source>
</evidence>
<protein>
    <recommendedName>
        <fullName evidence="3">DUF155 domain-containing protein</fullName>
    </recommendedName>
</protein>
<proteinExistence type="inferred from homology"/>
<evidence type="ECO:0000256" key="1">
    <source>
        <dbReference type="ARBA" id="ARBA00008306"/>
    </source>
</evidence>
<dbReference type="OrthoDB" id="242766at2759"/>
<keyword evidence="5" id="KW-1185">Reference proteome</keyword>
<dbReference type="InterPro" id="IPR003734">
    <property type="entry name" value="DUF155"/>
</dbReference>
<comment type="similarity">
    <text evidence="1">Belongs to the RMD1/sif2 family.</text>
</comment>
<organism evidence="4 5">
    <name type="scientific">Tilletiopsis washingtonensis</name>
    <dbReference type="NCBI Taxonomy" id="58919"/>
    <lineage>
        <taxon>Eukaryota</taxon>
        <taxon>Fungi</taxon>
        <taxon>Dikarya</taxon>
        <taxon>Basidiomycota</taxon>
        <taxon>Ustilaginomycotina</taxon>
        <taxon>Exobasidiomycetes</taxon>
        <taxon>Entylomatales</taxon>
        <taxon>Entylomatales incertae sedis</taxon>
        <taxon>Tilletiopsis</taxon>
    </lineage>
</organism>
<dbReference type="PANTHER" id="PTHR16255">
    <property type="entry name" value="REQUIRED FOR MEIOTIC NUCLEAR DIVISION PROTEIN 1 HOMOLOG"/>
    <property type="match status" value="1"/>
</dbReference>
<dbReference type="InterPro" id="IPR051624">
    <property type="entry name" value="RMD1/Sad1-interacting"/>
</dbReference>
<feature type="compositionally biased region" description="Basic and acidic residues" evidence="2">
    <location>
        <begin position="438"/>
        <end position="450"/>
    </location>
</feature>
<feature type="region of interest" description="Disordered" evidence="2">
    <location>
        <begin position="432"/>
        <end position="474"/>
    </location>
</feature>